<evidence type="ECO:0000256" key="1">
    <source>
        <dbReference type="SAM" id="MobiDB-lite"/>
    </source>
</evidence>
<evidence type="ECO:0000313" key="2">
    <source>
        <dbReference type="EMBL" id="GFN78352.1"/>
    </source>
</evidence>
<dbReference type="Proteomes" id="UP000735302">
    <property type="component" value="Unassembled WGS sequence"/>
</dbReference>
<feature type="compositionally biased region" description="Polar residues" evidence="1">
    <location>
        <begin position="90"/>
        <end position="106"/>
    </location>
</feature>
<protein>
    <submittedName>
        <fullName evidence="2">Uncharacterized protein</fullName>
    </submittedName>
</protein>
<reference evidence="2 3" key="1">
    <citation type="journal article" date="2021" name="Elife">
        <title>Chloroplast acquisition without the gene transfer in kleptoplastic sea slugs, Plakobranchus ocellatus.</title>
        <authorList>
            <person name="Maeda T."/>
            <person name="Takahashi S."/>
            <person name="Yoshida T."/>
            <person name="Shimamura S."/>
            <person name="Takaki Y."/>
            <person name="Nagai Y."/>
            <person name="Toyoda A."/>
            <person name="Suzuki Y."/>
            <person name="Arimoto A."/>
            <person name="Ishii H."/>
            <person name="Satoh N."/>
            <person name="Nishiyama T."/>
            <person name="Hasebe M."/>
            <person name="Maruyama T."/>
            <person name="Minagawa J."/>
            <person name="Obokata J."/>
            <person name="Shigenobu S."/>
        </authorList>
    </citation>
    <scope>NUCLEOTIDE SEQUENCE [LARGE SCALE GENOMIC DNA]</scope>
</reference>
<evidence type="ECO:0000313" key="3">
    <source>
        <dbReference type="Proteomes" id="UP000735302"/>
    </source>
</evidence>
<keyword evidence="3" id="KW-1185">Reference proteome</keyword>
<sequence>MARSTAYNRHSLTTFLRNLAKVYRKIQVYHLCLPPGCDRQTITSTTTAIRRHFSQLCISSFTVMGQHISSSQSSAKTSVTPTTAPPQLLAGTSASPTPAPQQSTTRPVAFTISGVELRVYPKHLLAKKQPEVKSEGKA</sequence>
<proteinExistence type="predicted"/>
<gene>
    <name evidence="2" type="ORF">PoB_000485800</name>
</gene>
<dbReference type="AlphaFoldDB" id="A0AAV3Y844"/>
<dbReference type="EMBL" id="BLXT01000588">
    <property type="protein sequence ID" value="GFN78352.1"/>
    <property type="molecule type" value="Genomic_DNA"/>
</dbReference>
<name>A0AAV3Y844_9GAST</name>
<accession>A0AAV3Y844</accession>
<organism evidence="2 3">
    <name type="scientific">Plakobranchus ocellatus</name>
    <dbReference type="NCBI Taxonomy" id="259542"/>
    <lineage>
        <taxon>Eukaryota</taxon>
        <taxon>Metazoa</taxon>
        <taxon>Spiralia</taxon>
        <taxon>Lophotrochozoa</taxon>
        <taxon>Mollusca</taxon>
        <taxon>Gastropoda</taxon>
        <taxon>Heterobranchia</taxon>
        <taxon>Euthyneura</taxon>
        <taxon>Panpulmonata</taxon>
        <taxon>Sacoglossa</taxon>
        <taxon>Placobranchoidea</taxon>
        <taxon>Plakobranchidae</taxon>
        <taxon>Plakobranchus</taxon>
    </lineage>
</organism>
<comment type="caution">
    <text evidence="2">The sequence shown here is derived from an EMBL/GenBank/DDBJ whole genome shotgun (WGS) entry which is preliminary data.</text>
</comment>
<feature type="region of interest" description="Disordered" evidence="1">
    <location>
        <begin position="71"/>
        <end position="107"/>
    </location>
</feature>